<accession>A0AAV7KAF6</accession>
<evidence type="ECO:0000313" key="2">
    <source>
        <dbReference type="EMBL" id="KAI6658021.1"/>
    </source>
</evidence>
<dbReference type="PANTHER" id="PTHR15544">
    <property type="entry name" value="OSMOSIS RESPONSIVE FACTOR"/>
    <property type="match status" value="1"/>
</dbReference>
<name>A0AAV7KAF6_9METZ</name>
<dbReference type="SMART" id="SM00028">
    <property type="entry name" value="TPR"/>
    <property type="match status" value="2"/>
</dbReference>
<dbReference type="AlphaFoldDB" id="A0AAV7KAF6"/>
<protein>
    <submittedName>
        <fullName evidence="2">Tetratricopeptide repeat protein 33-like isoform X1</fullName>
    </submittedName>
</protein>
<dbReference type="Pfam" id="PF13181">
    <property type="entry name" value="TPR_8"/>
    <property type="match status" value="1"/>
</dbReference>
<dbReference type="InterPro" id="IPR011990">
    <property type="entry name" value="TPR-like_helical_dom_sf"/>
</dbReference>
<feature type="repeat" description="TPR" evidence="1">
    <location>
        <begin position="115"/>
        <end position="148"/>
    </location>
</feature>
<dbReference type="SUPFAM" id="SSF48452">
    <property type="entry name" value="TPR-like"/>
    <property type="match status" value="1"/>
</dbReference>
<organism evidence="2 3">
    <name type="scientific">Oopsacas minuta</name>
    <dbReference type="NCBI Taxonomy" id="111878"/>
    <lineage>
        <taxon>Eukaryota</taxon>
        <taxon>Metazoa</taxon>
        <taxon>Porifera</taxon>
        <taxon>Hexactinellida</taxon>
        <taxon>Hexasterophora</taxon>
        <taxon>Lyssacinosida</taxon>
        <taxon>Leucopsacidae</taxon>
        <taxon>Oopsacas</taxon>
    </lineage>
</organism>
<sequence length="187" mass="21460">MKFSLKVNTYNKGNISSIFQESNQITEEVISHKPKKPKNKSDKTALIQRHKTEGIQFAEKGDLELSVKSFEEAIKLSTHDSTIFEMKSQVHLRLNQIFPAIIDAHKSIELSPTWGAAYQTLGRAQLGHGDLDLALKNFQKCLHSEPDNTEARDEDIPWCMELVKQKRIMEKRIKFQSEMSLEMEVDS</sequence>
<evidence type="ECO:0000313" key="3">
    <source>
        <dbReference type="Proteomes" id="UP001165289"/>
    </source>
</evidence>
<evidence type="ECO:0000256" key="1">
    <source>
        <dbReference type="PROSITE-ProRule" id="PRU00339"/>
    </source>
</evidence>
<dbReference type="EMBL" id="JAKMXF010000110">
    <property type="protein sequence ID" value="KAI6658021.1"/>
    <property type="molecule type" value="Genomic_DNA"/>
</dbReference>
<reference evidence="2 3" key="1">
    <citation type="journal article" date="2023" name="BMC Biol.">
        <title>The compact genome of the sponge Oopsacas minuta (Hexactinellida) is lacking key metazoan core genes.</title>
        <authorList>
            <person name="Santini S."/>
            <person name="Schenkelaars Q."/>
            <person name="Jourda C."/>
            <person name="Duchesne M."/>
            <person name="Belahbib H."/>
            <person name="Rocher C."/>
            <person name="Selva M."/>
            <person name="Riesgo A."/>
            <person name="Vervoort M."/>
            <person name="Leys S.P."/>
            <person name="Kodjabachian L."/>
            <person name="Le Bivic A."/>
            <person name="Borchiellini C."/>
            <person name="Claverie J.M."/>
            <person name="Renard E."/>
        </authorList>
    </citation>
    <scope>NUCLEOTIDE SEQUENCE [LARGE SCALE GENOMIC DNA]</scope>
    <source>
        <strain evidence="2">SPO-2</strain>
    </source>
</reference>
<dbReference type="PANTHER" id="PTHR15544:SF0">
    <property type="entry name" value="TETRATRICOPEPTIDE REPEAT PROTEIN 33"/>
    <property type="match status" value="1"/>
</dbReference>
<dbReference type="Proteomes" id="UP001165289">
    <property type="component" value="Unassembled WGS sequence"/>
</dbReference>
<comment type="caution">
    <text evidence="2">The sequence shown here is derived from an EMBL/GenBank/DDBJ whole genome shotgun (WGS) entry which is preliminary data.</text>
</comment>
<keyword evidence="3" id="KW-1185">Reference proteome</keyword>
<keyword evidence="1" id="KW-0802">TPR repeat</keyword>
<proteinExistence type="predicted"/>
<dbReference type="InterPro" id="IPR052658">
    <property type="entry name" value="TPR-containing"/>
</dbReference>
<dbReference type="InterPro" id="IPR019734">
    <property type="entry name" value="TPR_rpt"/>
</dbReference>
<dbReference type="PROSITE" id="PS50005">
    <property type="entry name" value="TPR"/>
    <property type="match status" value="1"/>
</dbReference>
<gene>
    <name evidence="2" type="ORF">LOD99_15736</name>
</gene>
<dbReference type="Gene3D" id="1.25.40.10">
    <property type="entry name" value="Tetratricopeptide repeat domain"/>
    <property type="match status" value="1"/>
</dbReference>